<organism evidence="1 2">
    <name type="scientific">Colletotrichum navitas</name>
    <dbReference type="NCBI Taxonomy" id="681940"/>
    <lineage>
        <taxon>Eukaryota</taxon>
        <taxon>Fungi</taxon>
        <taxon>Dikarya</taxon>
        <taxon>Ascomycota</taxon>
        <taxon>Pezizomycotina</taxon>
        <taxon>Sordariomycetes</taxon>
        <taxon>Hypocreomycetidae</taxon>
        <taxon>Glomerellales</taxon>
        <taxon>Glomerellaceae</taxon>
        <taxon>Colletotrichum</taxon>
        <taxon>Colletotrichum graminicola species complex</taxon>
    </lineage>
</organism>
<keyword evidence="2" id="KW-1185">Reference proteome</keyword>
<evidence type="ECO:0000313" key="2">
    <source>
        <dbReference type="Proteomes" id="UP001230504"/>
    </source>
</evidence>
<protein>
    <submittedName>
        <fullName evidence="1">Uncharacterized protein</fullName>
    </submittedName>
</protein>
<accession>A0AAD8V0L7</accession>
<sequence length="152" mass="16666">MKPLARERRRHQSRLGSSPVPCVGTLVAANWRSHTGVRFLRSHRYFDGSSGIWTESTASRMNGAMQAHSSVAASCRQCDAQHAGVHELASEDKLGQPSGRPNPHVLCSSSLSRRPLLAFSLVYSYTKVCNMEQGIHFIRQPADLVGTPLPLS</sequence>
<reference evidence="1" key="1">
    <citation type="submission" date="2021-06" db="EMBL/GenBank/DDBJ databases">
        <title>Comparative genomics, transcriptomics and evolutionary studies reveal genomic signatures of adaptation to plant cell wall in hemibiotrophic fungi.</title>
        <authorList>
            <consortium name="DOE Joint Genome Institute"/>
            <person name="Baroncelli R."/>
            <person name="Diaz J.F."/>
            <person name="Benocci T."/>
            <person name="Peng M."/>
            <person name="Battaglia E."/>
            <person name="Haridas S."/>
            <person name="Andreopoulos W."/>
            <person name="Labutti K."/>
            <person name="Pangilinan J."/>
            <person name="Floch G.L."/>
            <person name="Makela M.R."/>
            <person name="Henrissat B."/>
            <person name="Grigoriev I.V."/>
            <person name="Crouch J.A."/>
            <person name="De Vries R.P."/>
            <person name="Sukno S.A."/>
            <person name="Thon M.R."/>
        </authorList>
    </citation>
    <scope>NUCLEOTIDE SEQUENCE</scope>
    <source>
        <strain evidence="1">CBS 125086</strain>
    </source>
</reference>
<dbReference type="EMBL" id="JAHLJV010000069">
    <property type="protein sequence ID" value="KAK1579246.1"/>
    <property type="molecule type" value="Genomic_DNA"/>
</dbReference>
<name>A0AAD8V0L7_9PEZI</name>
<dbReference type="Proteomes" id="UP001230504">
    <property type="component" value="Unassembled WGS sequence"/>
</dbReference>
<dbReference type="GeneID" id="85436867"/>
<dbReference type="RefSeq" id="XP_060410397.1">
    <property type="nucleotide sequence ID" value="XM_060552627.1"/>
</dbReference>
<gene>
    <name evidence="1" type="ORF">LY79DRAFT_347917</name>
</gene>
<evidence type="ECO:0000313" key="1">
    <source>
        <dbReference type="EMBL" id="KAK1579246.1"/>
    </source>
</evidence>
<dbReference type="AlphaFoldDB" id="A0AAD8V0L7"/>
<proteinExistence type="predicted"/>
<comment type="caution">
    <text evidence="1">The sequence shown here is derived from an EMBL/GenBank/DDBJ whole genome shotgun (WGS) entry which is preliminary data.</text>
</comment>